<dbReference type="AlphaFoldDB" id="C7NSM2"/>
<evidence type="ECO:0000256" key="2">
    <source>
        <dbReference type="ARBA" id="ARBA00022448"/>
    </source>
</evidence>
<feature type="transmembrane region" description="Helical" evidence="7">
    <location>
        <begin position="252"/>
        <end position="274"/>
    </location>
</feature>
<feature type="transmembrane region" description="Helical" evidence="7">
    <location>
        <begin position="389"/>
        <end position="412"/>
    </location>
</feature>
<feature type="transmembrane region" description="Helical" evidence="7">
    <location>
        <begin position="12"/>
        <end position="32"/>
    </location>
</feature>
<accession>C7NSM2</accession>
<evidence type="ECO:0000256" key="7">
    <source>
        <dbReference type="SAM" id="Phobius"/>
    </source>
</evidence>
<organism evidence="8 9">
    <name type="scientific">Halorhabdus utahensis (strain DSM 12940 / JCM 11049 / AX-2)</name>
    <dbReference type="NCBI Taxonomy" id="519442"/>
    <lineage>
        <taxon>Archaea</taxon>
        <taxon>Methanobacteriati</taxon>
        <taxon>Methanobacteriota</taxon>
        <taxon>Stenosarchaea group</taxon>
        <taxon>Halobacteria</taxon>
        <taxon>Halobacteriales</taxon>
        <taxon>Haloarculaceae</taxon>
        <taxon>Halorhabdus</taxon>
    </lineage>
</organism>
<dbReference type="eggNOG" id="arCOG04466">
    <property type="taxonomic scope" value="Archaea"/>
</dbReference>
<dbReference type="HOGENOM" id="CLU_006855_3_3_2"/>
<dbReference type="GO" id="GO:0016020">
    <property type="term" value="C:membrane"/>
    <property type="evidence" value="ECO:0007669"/>
    <property type="project" value="UniProtKB-SubCell"/>
</dbReference>
<comment type="subcellular location">
    <subcellularLocation>
        <location evidence="1">Membrane</location>
        <topology evidence="1">Multi-pass membrane protein</topology>
    </subcellularLocation>
</comment>
<feature type="transmembrane region" description="Helical" evidence="7">
    <location>
        <begin position="89"/>
        <end position="121"/>
    </location>
</feature>
<dbReference type="PROSITE" id="PS00610">
    <property type="entry name" value="NA_NEUROTRAN_SYMP_1"/>
    <property type="match status" value="1"/>
</dbReference>
<dbReference type="GO" id="GO:0015293">
    <property type="term" value="F:symporter activity"/>
    <property type="evidence" value="ECO:0007669"/>
    <property type="project" value="UniProtKB-KW"/>
</dbReference>
<sequence>MSVDETDGGSWSTRIGFILAAVGSAIGLGNIWRFPYQVHANGGGAFLIPYFAALLLAGIPVLLVEVWLGSETGLTTPLAIREKFKESEFLGWWAVLNGFIVNAYYVVILGWSAAFIVFALTHGSTLPTGDLFTAFKAFLTSWYPVAGVIVVWAINYVILRLGIEDGLERANKLFVPFIWVLVILLAVRGMLLPSGLDGLEFYLTPDFEALTDPSIWISAFGQIYFTLSVALGIMITYASYQPEDQDITNNAFIIAFANCGFAFLAGFAIFPYLLAADATATDSIGLAFVVLPKAFQTIPFTPIVGAVFFLLLTLAGLSSSLSLAEAQVGPLRQKLGLSRAKTVNAVALAGVTLSLVIALEGPLGLLGSGEAVGDSLQLLSMFDTSSATYTLPMIALGETLIFGWVYGVGAFDGGQRIAEAANAVSDFSIPPRLYAVVLQIVVPTALGYTILSQIVVDGKTGLIAPLVIVFSAAISSYVTQRADTVAANGGDDA</sequence>
<name>C7NSM2_HALUD</name>
<dbReference type="PANTHER" id="PTHR42948:SF1">
    <property type="entry name" value="TRANSPORTER"/>
    <property type="match status" value="1"/>
</dbReference>
<evidence type="ECO:0000256" key="4">
    <source>
        <dbReference type="ARBA" id="ARBA00022989"/>
    </source>
</evidence>
<keyword evidence="5 7" id="KW-0472">Membrane</keyword>
<feature type="transmembrane region" description="Helical" evidence="7">
    <location>
        <begin position="44"/>
        <end position="68"/>
    </location>
</feature>
<protein>
    <recommendedName>
        <fullName evidence="6">Transporter</fullName>
    </recommendedName>
</protein>
<dbReference type="RefSeq" id="WP_015790700.1">
    <property type="nucleotide sequence ID" value="NC_013158.1"/>
</dbReference>
<dbReference type="OrthoDB" id="99721at2157"/>
<evidence type="ECO:0000256" key="1">
    <source>
        <dbReference type="ARBA" id="ARBA00004141"/>
    </source>
</evidence>
<evidence type="ECO:0000256" key="3">
    <source>
        <dbReference type="ARBA" id="ARBA00022692"/>
    </source>
</evidence>
<comment type="similarity">
    <text evidence="6">Belongs to the sodium:neurotransmitter symporter (SNF) (TC 2.A.22) family.</text>
</comment>
<keyword evidence="6" id="KW-0769">Symport</keyword>
<dbReference type="Pfam" id="PF00209">
    <property type="entry name" value="SNF"/>
    <property type="match status" value="2"/>
</dbReference>
<feature type="transmembrane region" description="Helical" evidence="7">
    <location>
        <begin position="173"/>
        <end position="195"/>
    </location>
</feature>
<dbReference type="KEGG" id="hut:Huta_2977"/>
<dbReference type="SUPFAM" id="SSF161070">
    <property type="entry name" value="SNF-like"/>
    <property type="match status" value="1"/>
</dbReference>
<feature type="transmembrane region" description="Helical" evidence="7">
    <location>
        <begin position="294"/>
        <end position="324"/>
    </location>
</feature>
<keyword evidence="9" id="KW-1185">Reference proteome</keyword>
<gene>
    <name evidence="8" type="ordered locus">Huta_2977</name>
</gene>
<evidence type="ECO:0000256" key="5">
    <source>
        <dbReference type="ARBA" id="ARBA00023136"/>
    </source>
</evidence>
<dbReference type="InterPro" id="IPR000175">
    <property type="entry name" value="Na/ntran_symport"/>
</dbReference>
<dbReference type="PANTHER" id="PTHR42948">
    <property type="entry name" value="TRANSPORTER"/>
    <property type="match status" value="1"/>
</dbReference>
<keyword evidence="3 6" id="KW-0812">Transmembrane</keyword>
<dbReference type="NCBIfam" id="NF037979">
    <property type="entry name" value="Na_transp"/>
    <property type="match status" value="1"/>
</dbReference>
<keyword evidence="4 7" id="KW-1133">Transmembrane helix</keyword>
<evidence type="ECO:0000256" key="6">
    <source>
        <dbReference type="RuleBase" id="RU003732"/>
    </source>
</evidence>
<feature type="transmembrane region" description="Helical" evidence="7">
    <location>
        <begin position="141"/>
        <end position="161"/>
    </location>
</feature>
<dbReference type="STRING" id="519442.Huta_2977"/>
<dbReference type="PROSITE" id="PS50267">
    <property type="entry name" value="NA_NEUROTRAN_SYMP_3"/>
    <property type="match status" value="1"/>
</dbReference>
<evidence type="ECO:0000313" key="8">
    <source>
        <dbReference type="EMBL" id="ACV13138.1"/>
    </source>
</evidence>
<feature type="transmembrane region" description="Helical" evidence="7">
    <location>
        <begin position="462"/>
        <end position="479"/>
    </location>
</feature>
<feature type="transmembrane region" description="Helical" evidence="7">
    <location>
        <begin position="433"/>
        <end position="456"/>
    </location>
</feature>
<dbReference type="EMBL" id="CP001687">
    <property type="protein sequence ID" value="ACV13138.1"/>
    <property type="molecule type" value="Genomic_DNA"/>
</dbReference>
<dbReference type="InterPro" id="IPR037272">
    <property type="entry name" value="SNS_sf"/>
</dbReference>
<feature type="transmembrane region" description="Helical" evidence="7">
    <location>
        <begin position="345"/>
        <end position="369"/>
    </location>
</feature>
<proteinExistence type="inferred from homology"/>
<reference evidence="8 9" key="1">
    <citation type="journal article" date="2009" name="Stand. Genomic Sci.">
        <title>Complete genome sequence of Halorhabdus utahensis type strain (AX-2).</title>
        <authorList>
            <person name="Anderson I."/>
            <person name="Tindall B.J."/>
            <person name="Pomrenke H."/>
            <person name="Goker M."/>
            <person name="Lapidus A."/>
            <person name="Nolan M."/>
            <person name="Copeland A."/>
            <person name="Glavina Del Rio T."/>
            <person name="Chen F."/>
            <person name="Tice H."/>
            <person name="Cheng J.F."/>
            <person name="Lucas S."/>
            <person name="Chertkov O."/>
            <person name="Bruce D."/>
            <person name="Brettin T."/>
            <person name="Detter J.C."/>
            <person name="Han C."/>
            <person name="Goodwin L."/>
            <person name="Land M."/>
            <person name="Hauser L."/>
            <person name="Chang Y.J."/>
            <person name="Jeffries C.D."/>
            <person name="Pitluck S."/>
            <person name="Pati A."/>
            <person name="Mavromatis K."/>
            <person name="Ivanova N."/>
            <person name="Ovchinnikova G."/>
            <person name="Chen A."/>
            <person name="Palaniappan K."/>
            <person name="Chain P."/>
            <person name="Rohde M."/>
            <person name="Bristow J."/>
            <person name="Eisen J.A."/>
            <person name="Markowitz V."/>
            <person name="Hugenholtz P."/>
            <person name="Kyrpides N.C."/>
            <person name="Klenk H.P."/>
        </authorList>
    </citation>
    <scope>NUCLEOTIDE SEQUENCE [LARGE SCALE GENOMIC DNA]</scope>
    <source>
        <strain evidence="9">DSM 12940 / JCM 11049 / AX-2</strain>
    </source>
</reference>
<evidence type="ECO:0000313" key="9">
    <source>
        <dbReference type="Proteomes" id="UP000002071"/>
    </source>
</evidence>
<keyword evidence="2 6" id="KW-0813">Transport</keyword>
<feature type="transmembrane region" description="Helical" evidence="7">
    <location>
        <begin position="215"/>
        <end position="240"/>
    </location>
</feature>
<dbReference type="GeneID" id="8385286"/>
<dbReference type="PRINTS" id="PR00176">
    <property type="entry name" value="NANEUSMPORT"/>
</dbReference>
<dbReference type="Proteomes" id="UP000002071">
    <property type="component" value="Chromosome"/>
</dbReference>